<dbReference type="PANTHER" id="PTHR32116:SF30">
    <property type="entry name" value="GALACTURONOSYLTRANSFERASE 15-RELATED"/>
    <property type="match status" value="1"/>
</dbReference>
<dbReference type="AlphaFoldDB" id="A0AAE1TAT9"/>
<dbReference type="GO" id="GO:0000139">
    <property type="term" value="C:Golgi membrane"/>
    <property type="evidence" value="ECO:0007669"/>
    <property type="project" value="UniProtKB-SubCell"/>
</dbReference>
<keyword evidence="4" id="KW-0808">Transferase</keyword>
<dbReference type="InterPro" id="IPR029993">
    <property type="entry name" value="GAUT"/>
</dbReference>
<gene>
    <name evidence="6" type="ORF">QN277_016754</name>
</gene>
<comment type="subcellular location">
    <subcellularLocation>
        <location evidence="5">Golgi apparatus membrane</location>
        <topology evidence="5">Single-pass type II membrane protein</topology>
    </subcellularLocation>
</comment>
<dbReference type="EC" id="2.4.1.-" evidence="5"/>
<evidence type="ECO:0000313" key="6">
    <source>
        <dbReference type="EMBL" id="KAK4278987.1"/>
    </source>
</evidence>
<comment type="pathway">
    <text evidence="1 5">Glycan metabolism; pectin biosynthesis.</text>
</comment>
<dbReference type="PANTHER" id="PTHR32116">
    <property type="entry name" value="GALACTURONOSYLTRANSFERASE 4-RELATED"/>
    <property type="match status" value="1"/>
</dbReference>
<keyword evidence="5" id="KW-0472">Membrane</keyword>
<proteinExistence type="inferred from homology"/>
<evidence type="ECO:0000313" key="7">
    <source>
        <dbReference type="Proteomes" id="UP001293593"/>
    </source>
</evidence>
<keyword evidence="5" id="KW-0961">Cell wall biogenesis/degradation</keyword>
<dbReference type="SUPFAM" id="SSF53448">
    <property type="entry name" value="Nucleotide-diphospho-sugar transferases"/>
    <property type="match status" value="1"/>
</dbReference>
<evidence type="ECO:0000256" key="1">
    <source>
        <dbReference type="ARBA" id="ARBA00004877"/>
    </source>
</evidence>
<dbReference type="EMBL" id="JAWXYG010000003">
    <property type="protein sequence ID" value="KAK4278987.1"/>
    <property type="molecule type" value="Genomic_DNA"/>
</dbReference>
<keyword evidence="5" id="KW-0812">Transmembrane</keyword>
<dbReference type="Proteomes" id="UP001293593">
    <property type="component" value="Unassembled WGS sequence"/>
</dbReference>
<evidence type="ECO:0000256" key="5">
    <source>
        <dbReference type="RuleBase" id="RU362027"/>
    </source>
</evidence>
<name>A0AAE1TAT9_9FABA</name>
<dbReference type="InterPro" id="IPR029044">
    <property type="entry name" value="Nucleotide-diphossugar_trans"/>
</dbReference>
<sequence length="535" mass="60335">MKYYISASGIKRVTISNGAAGKGSAKTGAATAASGRRISARTLLPVVLLLAIVLPFLFVRFAILVLESTSVCSSLDCMGWSFFSGGDASLKLRDELTRALLEAKDYNVDEGGAESFNELVNEMVSKRQEHDLRSFAFKTKAVLSQMEHKVQSARRQESVFWHLASHGVPKTLHCLSLKLAEEYAVNVMARSRLPPPEYVSRLVSDSFHHLVLITDNVLAASVVVASVVENVANPEKLVFHVVTDKKTYTPMHAWFATHSIEPAVLEVRGLHQYDLSEEVNVDVKEMMQVNHQIEKKFLKKFKEKEIGHSGEQSKLLAALKPSSFSLMNHLRMYIPQLFPDLSKIVLLDDDVVVQHDISSLWEQDLNGKVSGSVFKSWCGDGDTCCPDSKYTNYFNFSHPFISSYFNPDQCAWLYGVNVFDLQAWRRTNITQTHLQWLKLNLKSGLALWNPGVLPPALIAFEGHVHSIDSTWLVTDLGYRYQSEEISLETLQSAAVIHFNGPAKPWLEIGFPQFRSFWNRYVNSSDKFVRRCRISW</sequence>
<dbReference type="Pfam" id="PF01501">
    <property type="entry name" value="Glyco_transf_8"/>
    <property type="match status" value="1"/>
</dbReference>
<keyword evidence="5" id="KW-0333">Golgi apparatus</keyword>
<keyword evidence="5" id="KW-1133">Transmembrane helix</keyword>
<keyword evidence="3 5" id="KW-0328">Glycosyltransferase</keyword>
<dbReference type="InterPro" id="IPR002495">
    <property type="entry name" value="Glyco_trans_8"/>
</dbReference>
<dbReference type="Gene3D" id="3.90.550.10">
    <property type="entry name" value="Spore Coat Polysaccharide Biosynthesis Protein SpsA, Chain A"/>
    <property type="match status" value="1"/>
</dbReference>
<protein>
    <recommendedName>
        <fullName evidence="5">Hexosyltransferase</fullName>
        <ecNumber evidence="5">2.4.1.-</ecNumber>
    </recommendedName>
</protein>
<dbReference type="GO" id="GO:0071555">
    <property type="term" value="P:cell wall organization"/>
    <property type="evidence" value="ECO:0007669"/>
    <property type="project" value="UniProtKB-KW"/>
</dbReference>
<evidence type="ECO:0000256" key="4">
    <source>
        <dbReference type="ARBA" id="ARBA00022679"/>
    </source>
</evidence>
<organism evidence="6 7">
    <name type="scientific">Acacia crassicarpa</name>
    <name type="common">northern wattle</name>
    <dbReference type="NCBI Taxonomy" id="499986"/>
    <lineage>
        <taxon>Eukaryota</taxon>
        <taxon>Viridiplantae</taxon>
        <taxon>Streptophyta</taxon>
        <taxon>Embryophyta</taxon>
        <taxon>Tracheophyta</taxon>
        <taxon>Spermatophyta</taxon>
        <taxon>Magnoliopsida</taxon>
        <taxon>eudicotyledons</taxon>
        <taxon>Gunneridae</taxon>
        <taxon>Pentapetalae</taxon>
        <taxon>rosids</taxon>
        <taxon>fabids</taxon>
        <taxon>Fabales</taxon>
        <taxon>Fabaceae</taxon>
        <taxon>Caesalpinioideae</taxon>
        <taxon>mimosoid clade</taxon>
        <taxon>Acacieae</taxon>
        <taxon>Acacia</taxon>
    </lineage>
</organism>
<accession>A0AAE1TAT9</accession>
<reference evidence="6" key="1">
    <citation type="submission" date="2023-10" db="EMBL/GenBank/DDBJ databases">
        <title>Chromosome-level genome of the transformable northern wattle, Acacia crassicarpa.</title>
        <authorList>
            <person name="Massaro I."/>
            <person name="Sinha N.R."/>
            <person name="Poethig S."/>
            <person name="Leichty A.R."/>
        </authorList>
    </citation>
    <scope>NUCLEOTIDE SEQUENCE</scope>
    <source>
        <strain evidence="6">Acra3RX</strain>
        <tissue evidence="6">Leaf</tissue>
    </source>
</reference>
<dbReference type="GO" id="GO:0047262">
    <property type="term" value="F:polygalacturonate 4-alpha-galacturonosyltransferase activity"/>
    <property type="evidence" value="ECO:0007669"/>
    <property type="project" value="InterPro"/>
</dbReference>
<keyword evidence="7" id="KW-1185">Reference proteome</keyword>
<comment type="caution">
    <text evidence="6">The sequence shown here is derived from an EMBL/GenBank/DDBJ whole genome shotgun (WGS) entry which is preliminary data.</text>
</comment>
<evidence type="ECO:0000256" key="2">
    <source>
        <dbReference type="ARBA" id="ARBA00006351"/>
    </source>
</evidence>
<evidence type="ECO:0000256" key="3">
    <source>
        <dbReference type="ARBA" id="ARBA00022676"/>
    </source>
</evidence>
<feature type="transmembrane region" description="Helical" evidence="5">
    <location>
        <begin position="43"/>
        <end position="66"/>
    </location>
</feature>
<comment type="similarity">
    <text evidence="2 5">Belongs to the glycosyltransferase 8 family.</text>
</comment>